<gene>
    <name evidence="1" type="ORF">EZS28_047019</name>
</gene>
<reference evidence="1 2" key="1">
    <citation type="submission" date="2019-03" db="EMBL/GenBank/DDBJ databases">
        <title>Single cell metagenomics reveals metabolic interactions within the superorganism composed of flagellate Streblomastix strix and complex community of Bacteroidetes bacteria on its surface.</title>
        <authorList>
            <person name="Treitli S.C."/>
            <person name="Kolisko M."/>
            <person name="Husnik F."/>
            <person name="Keeling P."/>
            <person name="Hampl V."/>
        </authorList>
    </citation>
    <scope>NUCLEOTIDE SEQUENCE [LARGE SCALE GENOMIC DNA]</scope>
    <source>
        <strain evidence="1">ST1C</strain>
    </source>
</reference>
<proteinExistence type="predicted"/>
<accession>A0A5J4TG99</accession>
<protein>
    <submittedName>
        <fullName evidence="1">Uncharacterized protein</fullName>
    </submittedName>
</protein>
<dbReference type="Proteomes" id="UP000324800">
    <property type="component" value="Unassembled WGS sequence"/>
</dbReference>
<comment type="caution">
    <text evidence="1">The sequence shown here is derived from an EMBL/GenBank/DDBJ whole genome shotgun (WGS) entry which is preliminary data.</text>
</comment>
<evidence type="ECO:0000313" key="1">
    <source>
        <dbReference type="EMBL" id="KAA6357454.1"/>
    </source>
</evidence>
<feature type="non-terminal residue" evidence="1">
    <location>
        <position position="391"/>
    </location>
</feature>
<organism evidence="1 2">
    <name type="scientific">Streblomastix strix</name>
    <dbReference type="NCBI Taxonomy" id="222440"/>
    <lineage>
        <taxon>Eukaryota</taxon>
        <taxon>Metamonada</taxon>
        <taxon>Preaxostyla</taxon>
        <taxon>Oxymonadida</taxon>
        <taxon>Streblomastigidae</taxon>
        <taxon>Streblomastix</taxon>
    </lineage>
</organism>
<dbReference type="AlphaFoldDB" id="A0A5J4TG99"/>
<evidence type="ECO:0000313" key="2">
    <source>
        <dbReference type="Proteomes" id="UP000324800"/>
    </source>
</evidence>
<dbReference type="EMBL" id="SNRW01031387">
    <property type="protein sequence ID" value="KAA6357454.1"/>
    <property type="molecule type" value="Genomic_DNA"/>
</dbReference>
<sequence length="391" mass="43727">MPCPEGTIPLDYGNTLFPQCKANTCSSPDSYIDLTSTAAYNCISSQTCLGRSQGNRFPTHIEEYGQWSYDKCVGGEVEIPFDYQSKFYFLHRRSTYYNIDCTFDQPCGQLTNDSLAYTEINKSEAQLVLLLSNFEINAPIVIEAQSSRQRLIASYPFGGSRQFQVSVGASCLFYVIKGRLVFKLIAFVVSEHYWTVSDYIVVAQNWNSQVDLIYCRYQMTSPGTISGQGLANSLNGGTLNIVKLQILDQVNMTKFPIVNLGKSAGVVTISDSYISMVNRSAGPGAAVQCELYSHSSSIQILINTTFYDCVSRYVFDYGGYQTGYDVGAVYIYIHEGAYHRFDLRGCRYQVGDETCIGKGLFIEVGNMIELMRRSDKLANYGEIEPDTQKNE</sequence>
<name>A0A5J4TG99_9EUKA</name>